<evidence type="ECO:0008006" key="4">
    <source>
        <dbReference type="Google" id="ProtNLM"/>
    </source>
</evidence>
<reference evidence="2 3" key="1">
    <citation type="submission" date="2023-01" db="EMBL/GenBank/DDBJ databases">
        <title>Xanthomonas hawaiianensis sp. nov. isolated from Araceae family in Hawaii.</title>
        <authorList>
            <person name="Chunag S.-C."/>
            <person name="Dobhal S."/>
            <person name="Alvarez A."/>
            <person name="Arif M."/>
        </authorList>
    </citation>
    <scope>NUCLEOTIDE SEQUENCE [LARGE SCALE GENOMIC DNA]</scope>
    <source>
        <strain evidence="2 3">A2111</strain>
    </source>
</reference>
<protein>
    <recommendedName>
        <fullName evidence="4">RHS repeat protein</fullName>
    </recommendedName>
</protein>
<feature type="region of interest" description="Disordered" evidence="1">
    <location>
        <begin position="46"/>
        <end position="72"/>
    </location>
</feature>
<organism evidence="2 3">
    <name type="scientific">Xanthomonas hawaiiensis</name>
    <dbReference type="NCBI Taxonomy" id="3003247"/>
    <lineage>
        <taxon>Bacteria</taxon>
        <taxon>Pseudomonadati</taxon>
        <taxon>Pseudomonadota</taxon>
        <taxon>Gammaproteobacteria</taxon>
        <taxon>Lysobacterales</taxon>
        <taxon>Lysobacteraceae</taxon>
        <taxon>Xanthomonas</taxon>
    </lineage>
</organism>
<proteinExistence type="predicted"/>
<evidence type="ECO:0000313" key="2">
    <source>
        <dbReference type="EMBL" id="MDS9995101.1"/>
    </source>
</evidence>
<sequence>MAATRDIGSEHLYQINLDGIVMNDFERDGLHPEVLSRRAGWRVASPTTAPAGAAPTPDAPGRATHGHREGHAAGARAMWTGCSACAGLEDTLLKRYGHDSNGELVHEEHSRHGATVRRYDKAGRIVASLAERHPALQEAFHFDLAGNRIRAFEAQPLSTQGRGWVGGTIWCSRSVTMRRSASQS</sequence>
<evidence type="ECO:0000256" key="1">
    <source>
        <dbReference type="SAM" id="MobiDB-lite"/>
    </source>
</evidence>
<dbReference type="Proteomes" id="UP001260534">
    <property type="component" value="Unassembled WGS sequence"/>
</dbReference>
<dbReference type="RefSeq" id="WP_209230926.1">
    <property type="nucleotide sequence ID" value="NZ_JAGHXG010000010.1"/>
</dbReference>
<comment type="caution">
    <text evidence="2">The sequence shown here is derived from an EMBL/GenBank/DDBJ whole genome shotgun (WGS) entry which is preliminary data.</text>
</comment>
<evidence type="ECO:0000313" key="3">
    <source>
        <dbReference type="Proteomes" id="UP001260534"/>
    </source>
</evidence>
<gene>
    <name evidence="2" type="ORF">PNQ69_20235</name>
</gene>
<keyword evidence="3" id="KW-1185">Reference proteome</keyword>
<accession>A0ABU2IAE8</accession>
<name>A0ABU2IAE8_9XANT</name>
<feature type="compositionally biased region" description="Low complexity" evidence="1">
    <location>
        <begin position="46"/>
        <end position="63"/>
    </location>
</feature>
<dbReference type="EMBL" id="JAQMHB010000001">
    <property type="protein sequence ID" value="MDS9995101.1"/>
    <property type="molecule type" value="Genomic_DNA"/>
</dbReference>